<gene>
    <name evidence="3" type="ORF">PVL29_008487</name>
</gene>
<reference evidence="3 4" key="1">
    <citation type="journal article" date="2023" name="BMC Biotechnol.">
        <title>Vitis rotundifolia cv Carlos genome sequencing.</title>
        <authorList>
            <person name="Huff M."/>
            <person name="Hulse-Kemp A."/>
            <person name="Scheffler B."/>
            <person name="Youngblood R."/>
            <person name="Simpson S."/>
            <person name="Babiker E."/>
            <person name="Staton M."/>
        </authorList>
    </citation>
    <scope>NUCLEOTIDE SEQUENCE [LARGE SCALE GENOMIC DNA]</scope>
    <source>
        <tissue evidence="3">Leaf</tissue>
    </source>
</reference>
<feature type="region of interest" description="Disordered" evidence="1">
    <location>
        <begin position="163"/>
        <end position="204"/>
    </location>
</feature>
<evidence type="ECO:0000313" key="3">
    <source>
        <dbReference type="EMBL" id="KAJ9696276.1"/>
    </source>
</evidence>
<feature type="domain" description="FAF" evidence="2">
    <location>
        <begin position="121"/>
        <end position="166"/>
    </location>
</feature>
<feature type="region of interest" description="Disordered" evidence="1">
    <location>
        <begin position="48"/>
        <end position="78"/>
    </location>
</feature>
<feature type="compositionally biased region" description="Acidic residues" evidence="1">
    <location>
        <begin position="170"/>
        <end position="204"/>
    </location>
</feature>
<keyword evidence="4" id="KW-1185">Reference proteome</keyword>
<name>A0AA38ZVX9_VITRO</name>
<evidence type="ECO:0000313" key="4">
    <source>
        <dbReference type="Proteomes" id="UP001168098"/>
    </source>
</evidence>
<proteinExistence type="predicted"/>
<dbReference type="EMBL" id="JARBHA010000007">
    <property type="protein sequence ID" value="KAJ9696276.1"/>
    <property type="molecule type" value="Genomic_DNA"/>
</dbReference>
<comment type="caution">
    <text evidence="3">The sequence shown here is derived from an EMBL/GenBank/DDBJ whole genome shotgun (WGS) entry which is preliminary data.</text>
</comment>
<sequence length="204" mass="22854">MSSCVVKAASCLEPRLVEQRGFEAQVVSTDLKHFSIILDWLEAENSHTEENSTTITTRNNNKNNKDKNNDKAPLSPSSINTSHSFQEYLTVCFLIRSMFTPLFKRSSSMLSAMSLELHVIPPPLTSISSMVVEPSSKASQRNGRLVYRSIAIRCLSFYFHADRSDGTTKEEEDEHVVEEDGEVEADEEAVEGGGNEEESDETDW</sequence>
<evidence type="ECO:0000256" key="1">
    <source>
        <dbReference type="SAM" id="MobiDB-lite"/>
    </source>
</evidence>
<dbReference type="AlphaFoldDB" id="A0AA38ZVX9"/>
<dbReference type="Proteomes" id="UP001168098">
    <property type="component" value="Unassembled WGS sequence"/>
</dbReference>
<protein>
    <recommendedName>
        <fullName evidence="2">FAF domain-containing protein</fullName>
    </recommendedName>
</protein>
<accession>A0AA38ZVX9</accession>
<evidence type="ECO:0000259" key="2">
    <source>
        <dbReference type="Pfam" id="PF11250"/>
    </source>
</evidence>
<dbReference type="InterPro" id="IPR046431">
    <property type="entry name" value="FAF_dom"/>
</dbReference>
<dbReference type="Pfam" id="PF11250">
    <property type="entry name" value="FAF"/>
    <property type="match status" value="1"/>
</dbReference>
<organism evidence="3 4">
    <name type="scientific">Vitis rotundifolia</name>
    <name type="common">Muscadine grape</name>
    <dbReference type="NCBI Taxonomy" id="103349"/>
    <lineage>
        <taxon>Eukaryota</taxon>
        <taxon>Viridiplantae</taxon>
        <taxon>Streptophyta</taxon>
        <taxon>Embryophyta</taxon>
        <taxon>Tracheophyta</taxon>
        <taxon>Spermatophyta</taxon>
        <taxon>Magnoliopsida</taxon>
        <taxon>eudicotyledons</taxon>
        <taxon>Gunneridae</taxon>
        <taxon>Pentapetalae</taxon>
        <taxon>rosids</taxon>
        <taxon>Vitales</taxon>
        <taxon>Vitaceae</taxon>
        <taxon>Viteae</taxon>
        <taxon>Vitis</taxon>
    </lineage>
</organism>